<organism evidence="4 5">
    <name type="scientific">Planococcus glaciei</name>
    <dbReference type="NCBI Taxonomy" id="459472"/>
    <lineage>
        <taxon>Bacteria</taxon>
        <taxon>Bacillati</taxon>
        <taxon>Bacillota</taxon>
        <taxon>Bacilli</taxon>
        <taxon>Bacillales</taxon>
        <taxon>Caryophanaceae</taxon>
        <taxon>Planococcus</taxon>
    </lineage>
</organism>
<dbReference type="PANTHER" id="PTHR34094">
    <property type="match status" value="1"/>
</dbReference>
<feature type="domain" description="YvlB/LiaX N-terminal" evidence="3">
    <location>
        <begin position="4"/>
        <end position="33"/>
    </location>
</feature>
<evidence type="ECO:0000256" key="1">
    <source>
        <dbReference type="SAM" id="MobiDB-lite"/>
    </source>
</evidence>
<evidence type="ECO:0000259" key="3">
    <source>
        <dbReference type="Pfam" id="PF22746"/>
    </source>
</evidence>
<dbReference type="Pfam" id="PF13349">
    <property type="entry name" value="DUF4097"/>
    <property type="match status" value="1"/>
</dbReference>
<feature type="region of interest" description="Disordered" evidence="1">
    <location>
        <begin position="30"/>
        <end position="50"/>
    </location>
</feature>
<dbReference type="InterPro" id="IPR053959">
    <property type="entry name" value="YvlB/LiaX_N"/>
</dbReference>
<protein>
    <submittedName>
        <fullName evidence="4">DUF4097 family beta strand repeat protein</fullName>
    </submittedName>
</protein>
<dbReference type="Proteomes" id="UP000509222">
    <property type="component" value="Chromosome"/>
</dbReference>
<evidence type="ECO:0000313" key="4">
    <source>
        <dbReference type="EMBL" id="QKX51419.1"/>
    </source>
</evidence>
<proteinExistence type="predicted"/>
<sequence>MQSEKERILDMVENGTITAREAVELLKAIDGGGDRDQSSRNYSRDDYREKRGRRGLFRPEDMVKKFSKDLSRDFSKDFSKNLSKDFNQLSDRMMQFMQSSVGKLKTMEFDSPFGEAFQFTHTFRQENVDIRNIITDIANGQLEIFPSQDDTIRAECSVKAYRAESEEQAKEDFLDKFVFIADDQKLRIISDLKTTQVNVLLYVPAKTYDHITARLFNGGFSMKRINTALIKVKTANGKIDLKNVEFDDAELETANGAIQVQEVQGKVMETETLNGRIYIDGDIQTTEAKSLNGNVVVTTRSTEARKVEAKTLAGNVEIYIPSHLPLRGEVSSNLGKMDVLLSDVEHTHEQGQFMQKSIRFSKESGEAVAAPLLVYGETKTGTVLVRYLTVE</sequence>
<evidence type="ECO:0000313" key="5">
    <source>
        <dbReference type="Proteomes" id="UP000509222"/>
    </source>
</evidence>
<dbReference type="AlphaFoldDB" id="A0A1G8DWP7"/>
<dbReference type="EMBL" id="CP051177">
    <property type="protein sequence ID" value="QKX51419.1"/>
    <property type="molecule type" value="Genomic_DNA"/>
</dbReference>
<dbReference type="STRING" id="459472.SAMN04487975_106102"/>
<feature type="domain" description="DUF4097" evidence="2">
    <location>
        <begin position="195"/>
        <end position="356"/>
    </location>
</feature>
<gene>
    <name evidence="4" type="ORF">HF394_13005</name>
</gene>
<dbReference type="Gene3D" id="2.160.20.120">
    <property type="match status" value="1"/>
</dbReference>
<dbReference type="RefSeq" id="WP_036808098.1">
    <property type="nucleotide sequence ID" value="NZ_CP051177.1"/>
</dbReference>
<evidence type="ECO:0000259" key="2">
    <source>
        <dbReference type="Pfam" id="PF13349"/>
    </source>
</evidence>
<keyword evidence="5" id="KW-1185">Reference proteome</keyword>
<feature type="compositionally biased region" description="Basic and acidic residues" evidence="1">
    <location>
        <begin position="32"/>
        <end position="49"/>
    </location>
</feature>
<dbReference type="Pfam" id="PF22746">
    <property type="entry name" value="SHOCT-like_DUF2089-C"/>
    <property type="match status" value="1"/>
</dbReference>
<reference evidence="5" key="1">
    <citation type="submission" date="2020-06" db="EMBL/GenBank/DDBJ databases">
        <title>Isolation of Planomicrobium glaciei.</title>
        <authorList>
            <person name="Malisova L."/>
            <person name="Safrankova R."/>
            <person name="Jakubu V."/>
            <person name="Spanelova P."/>
        </authorList>
    </citation>
    <scope>NUCLEOTIDE SEQUENCE [LARGE SCALE GENOMIC DNA]</scope>
    <source>
        <strain evidence="5">NRL-ATB46093</strain>
    </source>
</reference>
<dbReference type="OrthoDB" id="2240743at2"/>
<dbReference type="InterPro" id="IPR025164">
    <property type="entry name" value="Toastrack_DUF4097"/>
</dbReference>
<name>A0A1G8DWP7_9BACL</name>
<accession>A0A1G8DWP7</accession>
<dbReference type="eggNOG" id="COG3595">
    <property type="taxonomic scope" value="Bacteria"/>
</dbReference>
<dbReference type="PANTHER" id="PTHR34094:SF1">
    <property type="entry name" value="PROTEIN FAM185A"/>
    <property type="match status" value="1"/>
</dbReference>